<evidence type="ECO:0000259" key="8">
    <source>
        <dbReference type="Pfam" id="PF02384"/>
    </source>
</evidence>
<keyword evidence="3" id="KW-0489">Methyltransferase</keyword>
<dbReference type="Gene3D" id="1.20.1260.30">
    <property type="match status" value="1"/>
</dbReference>
<dbReference type="AlphaFoldDB" id="A0A1F6E4F4"/>
<dbReference type="InterPro" id="IPR038333">
    <property type="entry name" value="T1MK-like_N_sf"/>
</dbReference>
<dbReference type="PANTHER" id="PTHR42998">
    <property type="entry name" value="TYPE I RESTRICTION ENZYME HINDVIIP M PROTEIN-RELATED"/>
    <property type="match status" value="1"/>
</dbReference>
<dbReference type="GO" id="GO:0008170">
    <property type="term" value="F:N-methyltransferase activity"/>
    <property type="evidence" value="ECO:0007669"/>
    <property type="project" value="InterPro"/>
</dbReference>
<dbReference type="PRINTS" id="PR00507">
    <property type="entry name" value="N12N6MTFRASE"/>
</dbReference>
<evidence type="ECO:0000256" key="2">
    <source>
        <dbReference type="ARBA" id="ARBA00011900"/>
    </source>
</evidence>
<evidence type="ECO:0000313" key="10">
    <source>
        <dbReference type="EMBL" id="OGG68511.1"/>
    </source>
</evidence>
<keyword evidence="4" id="KW-0808">Transferase</keyword>
<dbReference type="GO" id="GO:0009007">
    <property type="term" value="F:site-specific DNA-methyltransferase (adenine-specific) activity"/>
    <property type="evidence" value="ECO:0007669"/>
    <property type="project" value="UniProtKB-EC"/>
</dbReference>
<name>A0A1F6E4F4_9BACT</name>
<comment type="caution">
    <text evidence="10">The sequence shown here is derived from an EMBL/GenBank/DDBJ whole genome shotgun (WGS) entry which is preliminary data.</text>
</comment>
<dbReference type="Gene3D" id="3.40.50.150">
    <property type="entry name" value="Vaccinia Virus protein VP39"/>
    <property type="match status" value="1"/>
</dbReference>
<dbReference type="Proteomes" id="UP000176914">
    <property type="component" value="Unassembled WGS sequence"/>
</dbReference>
<dbReference type="InterPro" id="IPR003356">
    <property type="entry name" value="DNA_methylase_A-5"/>
</dbReference>
<protein>
    <recommendedName>
        <fullName evidence="2">site-specific DNA-methyltransferase (adenine-specific)</fullName>
        <ecNumber evidence="2">2.1.1.72</ecNumber>
    </recommendedName>
</protein>
<evidence type="ECO:0000259" key="9">
    <source>
        <dbReference type="Pfam" id="PF12161"/>
    </source>
</evidence>
<comment type="catalytic activity">
    <reaction evidence="7">
        <text>a 2'-deoxyadenosine in DNA + S-adenosyl-L-methionine = an N(6)-methyl-2'-deoxyadenosine in DNA + S-adenosyl-L-homocysteine + H(+)</text>
        <dbReference type="Rhea" id="RHEA:15197"/>
        <dbReference type="Rhea" id="RHEA-COMP:12418"/>
        <dbReference type="Rhea" id="RHEA-COMP:12419"/>
        <dbReference type="ChEBI" id="CHEBI:15378"/>
        <dbReference type="ChEBI" id="CHEBI:57856"/>
        <dbReference type="ChEBI" id="CHEBI:59789"/>
        <dbReference type="ChEBI" id="CHEBI:90615"/>
        <dbReference type="ChEBI" id="CHEBI:90616"/>
        <dbReference type="EC" id="2.1.1.72"/>
    </reaction>
</comment>
<evidence type="ECO:0000256" key="5">
    <source>
        <dbReference type="ARBA" id="ARBA00022691"/>
    </source>
</evidence>
<dbReference type="InterPro" id="IPR052916">
    <property type="entry name" value="Type-I_RE_MTase_Subunit"/>
</dbReference>
<dbReference type="PANTHER" id="PTHR42998:SF1">
    <property type="entry name" value="TYPE I RESTRICTION ENZYME HINDI METHYLASE SUBUNIT"/>
    <property type="match status" value="1"/>
</dbReference>
<dbReference type="InterPro" id="IPR002052">
    <property type="entry name" value="DNA_methylase_N6_adenine_CS"/>
</dbReference>
<evidence type="ECO:0000256" key="6">
    <source>
        <dbReference type="ARBA" id="ARBA00022747"/>
    </source>
</evidence>
<evidence type="ECO:0000256" key="4">
    <source>
        <dbReference type="ARBA" id="ARBA00022679"/>
    </source>
</evidence>
<dbReference type="GO" id="GO:0009307">
    <property type="term" value="P:DNA restriction-modification system"/>
    <property type="evidence" value="ECO:0007669"/>
    <property type="project" value="UniProtKB-KW"/>
</dbReference>
<dbReference type="Pfam" id="PF02384">
    <property type="entry name" value="N6_Mtase"/>
    <property type="match status" value="1"/>
</dbReference>
<evidence type="ECO:0000256" key="1">
    <source>
        <dbReference type="ARBA" id="ARBA00006594"/>
    </source>
</evidence>
<gene>
    <name evidence="10" type="ORF">A3C20_02105</name>
</gene>
<dbReference type="InterPro" id="IPR022749">
    <property type="entry name" value="D12N6_MeTrfase_N"/>
</dbReference>
<keyword evidence="5" id="KW-0949">S-adenosyl-L-methionine</keyword>
<evidence type="ECO:0000313" key="11">
    <source>
        <dbReference type="Proteomes" id="UP000176914"/>
    </source>
</evidence>
<evidence type="ECO:0000256" key="3">
    <source>
        <dbReference type="ARBA" id="ARBA00022603"/>
    </source>
</evidence>
<dbReference type="EMBL" id="MFLL01000032">
    <property type="protein sequence ID" value="OGG68511.1"/>
    <property type="molecule type" value="Genomic_DNA"/>
</dbReference>
<accession>A0A1F6E4F4</accession>
<dbReference type="SUPFAM" id="SSF53335">
    <property type="entry name" value="S-adenosyl-L-methionine-dependent methyltransferases"/>
    <property type="match status" value="1"/>
</dbReference>
<dbReference type="EC" id="2.1.1.72" evidence="2"/>
<evidence type="ECO:0000256" key="7">
    <source>
        <dbReference type="ARBA" id="ARBA00047942"/>
    </source>
</evidence>
<feature type="domain" description="DNA methylase adenine-specific" evidence="8">
    <location>
        <begin position="169"/>
        <end position="486"/>
    </location>
</feature>
<feature type="domain" description="N6 adenine-specific DNA methyltransferase N-terminal" evidence="9">
    <location>
        <begin position="14"/>
        <end position="157"/>
    </location>
</feature>
<dbReference type="PROSITE" id="PS00092">
    <property type="entry name" value="N6_MTASE"/>
    <property type="match status" value="1"/>
</dbReference>
<organism evidence="10 11">
    <name type="scientific">Candidatus Kaiserbacteria bacterium RIFCSPHIGHO2_02_FULL_55_25</name>
    <dbReference type="NCBI Taxonomy" id="1798498"/>
    <lineage>
        <taxon>Bacteria</taxon>
        <taxon>Candidatus Kaiseribacteriota</taxon>
    </lineage>
</organism>
<sequence>MRAGTRKHKDIDFEQELWSAADKLRGNIDAGEYKHVVLGLLFLKYVSDAFYMRRAELEKRLADPRDKEFYIADEKGRAVIFENRDSYRSTGIFYIPEKSRWEHLREHAMHSDIGKYIDDAMLAVEEENPKQLKGVLPKIFTRTPLESNVLGELVNIFSRIKFNHDIDHEKDMLGRVYEYFLGQFASSEGKRGGEFYSPRSLVKLIVEILAPYENARIFDPAAGSGGMFVQSSSYLKAHGKDAAHLAVFGQESNTTTWRLCRMNLAIRGIFGDIQVGNSYYDDKFSDLRADFVIANPPFNAEWDPNRLSENDPRLKYGTPPASNANYMWIQHFIHHLAPNGMAGFVMANGALAVGGREGEIRKKIIEADFVDVIVACPPKLFYNVALPVSLWFVAKNKKGDRFRNRAGETLFIDAREQVEAISRKQVVFTDEHIKKIADTVRAWRGEKGAPEYHDVPGFAKAVKREDIEKSGYVLTPGRYVGLADEVDDGVSFEDKMQKLSGELKDAFKKGDELEARITENLKRMQF</sequence>
<dbReference type="GO" id="GO:0032259">
    <property type="term" value="P:methylation"/>
    <property type="evidence" value="ECO:0007669"/>
    <property type="project" value="UniProtKB-KW"/>
</dbReference>
<proteinExistence type="inferred from homology"/>
<reference evidence="10 11" key="1">
    <citation type="journal article" date="2016" name="Nat. Commun.">
        <title>Thousands of microbial genomes shed light on interconnected biogeochemical processes in an aquifer system.</title>
        <authorList>
            <person name="Anantharaman K."/>
            <person name="Brown C.T."/>
            <person name="Hug L.A."/>
            <person name="Sharon I."/>
            <person name="Castelle C.J."/>
            <person name="Probst A.J."/>
            <person name="Thomas B.C."/>
            <person name="Singh A."/>
            <person name="Wilkins M.J."/>
            <person name="Karaoz U."/>
            <person name="Brodie E.L."/>
            <person name="Williams K.H."/>
            <person name="Hubbard S.S."/>
            <person name="Banfield J.F."/>
        </authorList>
    </citation>
    <scope>NUCLEOTIDE SEQUENCE [LARGE SCALE GENOMIC DNA]</scope>
</reference>
<dbReference type="GO" id="GO:0003677">
    <property type="term" value="F:DNA binding"/>
    <property type="evidence" value="ECO:0007669"/>
    <property type="project" value="InterPro"/>
</dbReference>
<dbReference type="Pfam" id="PF12161">
    <property type="entry name" value="HsdM_N"/>
    <property type="match status" value="1"/>
</dbReference>
<keyword evidence="6" id="KW-0680">Restriction system</keyword>
<dbReference type="InterPro" id="IPR029063">
    <property type="entry name" value="SAM-dependent_MTases_sf"/>
</dbReference>
<comment type="similarity">
    <text evidence="1">Belongs to the N(4)/N(6)-methyltransferase family.</text>
</comment>